<organism evidence="1 2">
    <name type="scientific">Mycobacterium marseillense</name>
    <dbReference type="NCBI Taxonomy" id="701042"/>
    <lineage>
        <taxon>Bacteria</taxon>
        <taxon>Bacillati</taxon>
        <taxon>Actinomycetota</taxon>
        <taxon>Actinomycetes</taxon>
        <taxon>Mycobacteriales</taxon>
        <taxon>Mycobacteriaceae</taxon>
        <taxon>Mycobacterium</taxon>
        <taxon>Mycobacterium avium complex (MAC)</taxon>
    </lineage>
</organism>
<dbReference type="AlphaFoldDB" id="A0AAC9YPA3"/>
<dbReference type="RefSeq" id="WP_067172319.1">
    <property type="nucleotide sequence ID" value="NZ_CP023147.1"/>
</dbReference>
<dbReference type="Proteomes" id="UP000216246">
    <property type="component" value="Chromosome"/>
</dbReference>
<reference evidence="1 2" key="1">
    <citation type="submission" date="2017-08" db="EMBL/GenBank/DDBJ databases">
        <title>Phylogentic analysis of Mycobacterium avium complex whole genomes.</title>
        <authorList>
            <person name="Caverly L.J."/>
            <person name="Spilker T."/>
            <person name="LiPuma J."/>
        </authorList>
    </citation>
    <scope>NUCLEOTIDE SEQUENCE [LARGE SCALE GENOMIC DNA]</scope>
    <source>
        <strain evidence="1 2">FLAC0026</strain>
    </source>
</reference>
<name>A0AAC9YPA3_9MYCO</name>
<proteinExistence type="predicted"/>
<protein>
    <submittedName>
        <fullName evidence="1">Uncharacterized protein</fullName>
    </submittedName>
</protein>
<dbReference type="EMBL" id="CP023147">
    <property type="protein sequence ID" value="ASW92937.1"/>
    <property type="molecule type" value="Genomic_DNA"/>
</dbReference>
<evidence type="ECO:0000313" key="1">
    <source>
        <dbReference type="EMBL" id="ASW92937.1"/>
    </source>
</evidence>
<evidence type="ECO:0000313" key="2">
    <source>
        <dbReference type="Proteomes" id="UP000216246"/>
    </source>
</evidence>
<dbReference type="KEGG" id="mmal:CKJ54_09530"/>
<gene>
    <name evidence="1" type="ORF">CKJ54_09530</name>
</gene>
<sequence length="98" mass="10709">MEVGYTTTGPLDCTQLYQVGGLPGGVCPCPHYGFIFEGTIRATYPNTSWPDETATAGEVYFFPAGHILIYPERTRALELNPAFALQQCMDAMQRAGQS</sequence>
<accession>A0AAC9YPA3</accession>